<dbReference type="Pfam" id="PF03078">
    <property type="entry name" value="ATHILA"/>
    <property type="match status" value="1"/>
</dbReference>
<dbReference type="AlphaFoldDB" id="A0A9N7N800"/>
<feature type="region of interest" description="Disordered" evidence="2">
    <location>
        <begin position="177"/>
        <end position="203"/>
    </location>
</feature>
<sequence length="452" mass="51815">MENQHLSEEELSDWEQIQASENDTEVSVFPPRNHENLPTTNPQDIDQHLQQQQEPINSTDDDGVGRWKRLRLEMHNAILWISGKLGKYFTSKKVGLQTASGVACLAMVYLLHRRVLVWWQRRMPIGSRKERLMELIRQKDEKINQLLLQIAEMNEILHARRRVRVIWPTNVEPELLPQLEPEPHLEPEPREEPDPRVRPSELQGESHFLSEENSGLGQHTRFQGLANRKIVPSGFMDVGILRRIGMLEDVISLFDTQGWSKFMTECLPTYSDLTIEFLKSLLVKFNDSKAGGVIRFHLGGREYNWSLMQVDRALGFCHTHFWHSITVQNDPYHASSAKATFNSQPDTPLCTAEAKFKLLPDEPSGRSPRTKPGCYCGRGIVTAIAKKWCKPRHYAIINENPKVNEATLDRMGVLCREGTVYYFQGSLALTISTGYHAMASDNLKMLIHHHIG</sequence>
<evidence type="ECO:0000256" key="1">
    <source>
        <dbReference type="SAM" id="Coils"/>
    </source>
</evidence>
<comment type="caution">
    <text evidence="4">The sequence shown here is derived from an EMBL/GenBank/DDBJ whole genome shotgun (WGS) entry which is preliminary data.</text>
</comment>
<dbReference type="Proteomes" id="UP001153555">
    <property type="component" value="Unassembled WGS sequence"/>
</dbReference>
<evidence type="ECO:0000259" key="3">
    <source>
        <dbReference type="Pfam" id="PF03078"/>
    </source>
</evidence>
<dbReference type="EMBL" id="CACSLK010027752">
    <property type="protein sequence ID" value="CAA0828718.1"/>
    <property type="molecule type" value="Genomic_DNA"/>
</dbReference>
<feature type="region of interest" description="Disordered" evidence="2">
    <location>
        <begin position="22"/>
        <end position="43"/>
    </location>
</feature>
<feature type="domain" description="Arabidopsis retrotransposon Orf1 C-terminal" evidence="3">
    <location>
        <begin position="232"/>
        <end position="318"/>
    </location>
</feature>
<proteinExistence type="predicted"/>
<evidence type="ECO:0000313" key="5">
    <source>
        <dbReference type="Proteomes" id="UP001153555"/>
    </source>
</evidence>
<feature type="compositionally biased region" description="Basic and acidic residues" evidence="2">
    <location>
        <begin position="181"/>
        <end position="199"/>
    </location>
</feature>
<protein>
    <recommendedName>
        <fullName evidence="3">Arabidopsis retrotransposon Orf1 C-terminal domain-containing protein</fullName>
    </recommendedName>
</protein>
<evidence type="ECO:0000313" key="4">
    <source>
        <dbReference type="EMBL" id="CAA0828718.1"/>
    </source>
</evidence>
<dbReference type="PANTHER" id="PTHR37206">
    <property type="entry name" value="TRANSMEMBRANE PROTEIN"/>
    <property type="match status" value="1"/>
</dbReference>
<keyword evidence="5" id="KW-1185">Reference proteome</keyword>
<keyword evidence="1" id="KW-0175">Coiled coil</keyword>
<dbReference type="InterPro" id="IPR004312">
    <property type="entry name" value="ATHILA_Orf1_C"/>
</dbReference>
<accession>A0A9N7N800</accession>
<dbReference type="PANTHER" id="PTHR37206:SF4">
    <property type="entry name" value="TRANSMEMBRANE PROTEIN"/>
    <property type="match status" value="1"/>
</dbReference>
<feature type="coiled-coil region" evidence="1">
    <location>
        <begin position="129"/>
        <end position="156"/>
    </location>
</feature>
<evidence type="ECO:0000256" key="2">
    <source>
        <dbReference type="SAM" id="MobiDB-lite"/>
    </source>
</evidence>
<dbReference type="OrthoDB" id="734536at2759"/>
<organism evidence="4 5">
    <name type="scientific">Striga hermonthica</name>
    <name type="common">Purple witchweed</name>
    <name type="synonym">Buchnera hermonthica</name>
    <dbReference type="NCBI Taxonomy" id="68872"/>
    <lineage>
        <taxon>Eukaryota</taxon>
        <taxon>Viridiplantae</taxon>
        <taxon>Streptophyta</taxon>
        <taxon>Embryophyta</taxon>
        <taxon>Tracheophyta</taxon>
        <taxon>Spermatophyta</taxon>
        <taxon>Magnoliopsida</taxon>
        <taxon>eudicotyledons</taxon>
        <taxon>Gunneridae</taxon>
        <taxon>Pentapetalae</taxon>
        <taxon>asterids</taxon>
        <taxon>lamiids</taxon>
        <taxon>Lamiales</taxon>
        <taxon>Orobanchaceae</taxon>
        <taxon>Buchnereae</taxon>
        <taxon>Striga</taxon>
    </lineage>
</organism>
<reference evidence="4" key="1">
    <citation type="submission" date="2019-12" db="EMBL/GenBank/DDBJ databases">
        <authorList>
            <person name="Scholes J."/>
        </authorList>
    </citation>
    <scope>NUCLEOTIDE SEQUENCE</scope>
</reference>
<gene>
    <name evidence="4" type="ORF">SHERM_24413</name>
</gene>
<name>A0A9N7N800_STRHE</name>